<dbReference type="HOGENOM" id="CLU_014098_2_1_1"/>
<dbReference type="GO" id="GO:0005546">
    <property type="term" value="F:phosphatidylinositol-4,5-bisphosphate binding"/>
    <property type="evidence" value="ECO:0000318"/>
    <property type="project" value="GO_Central"/>
</dbReference>
<dbReference type="Gramene" id="ERN18025">
    <property type="protein sequence ID" value="ERN18025"/>
    <property type="gene ID" value="AMTR_s00046p00180090"/>
</dbReference>
<sequence>MGELDTADLLEQLPSLQQLLSSLLACQPQGAAGSNCIIQLALSLVAGESIRIFNAINDATFNLVDKFFGMKQHHTLRALEIYRKARQQASNLSEFYEVCKGLDPRGAESFVKIEQSPSFFLTAMEEFVKGAPRASTDRREMVLYSNPAPKALLALEYKTTPEVQRPPPLYSSLSKPVKLEMATYAPTVDLLGPKNTTPIAYTAHVENPLALTFIPSGTQNVTASCGHDVANGITGTSKLPASGELDAANGITGWELALVTEPISIAGSNLDGGQTKFAWDGSYENVLETCGMQNMNASERQGTQKGSYNSRKVVPNPFDAQQDIYDAPNMISMAPFKMEFKAHQQHDFMIQQQMMANQQHQPLNPFSYPSEDMQIQPYGLCLPFQSPPLPYKVRI</sequence>
<dbReference type="STRING" id="13333.U5D738"/>
<dbReference type="GO" id="GO:0000149">
    <property type="term" value="F:SNARE binding"/>
    <property type="evidence" value="ECO:0000318"/>
    <property type="project" value="GO_Central"/>
</dbReference>
<dbReference type="GO" id="GO:0006900">
    <property type="term" value="P:vesicle budding from membrane"/>
    <property type="evidence" value="ECO:0000318"/>
    <property type="project" value="GO_Central"/>
</dbReference>
<dbReference type="InterPro" id="IPR014712">
    <property type="entry name" value="ANTH_dom_sf"/>
</dbReference>
<dbReference type="Gene3D" id="1.20.58.150">
    <property type="entry name" value="ANTH domain"/>
    <property type="match status" value="1"/>
</dbReference>
<dbReference type="PANTHER" id="PTHR22951:SF32">
    <property type="entry name" value="OS06G0175500 PROTEIN"/>
    <property type="match status" value="1"/>
</dbReference>
<gene>
    <name evidence="2" type="ORF">AMTR_s00046p00180090</name>
</gene>
<dbReference type="GO" id="GO:0048268">
    <property type="term" value="P:clathrin coat assembly"/>
    <property type="evidence" value="ECO:0007669"/>
    <property type="project" value="InterPro"/>
</dbReference>
<evidence type="ECO:0000259" key="1">
    <source>
        <dbReference type="Pfam" id="PF07651"/>
    </source>
</evidence>
<reference evidence="3" key="1">
    <citation type="journal article" date="2013" name="Science">
        <title>The Amborella genome and the evolution of flowering plants.</title>
        <authorList>
            <consortium name="Amborella Genome Project"/>
        </authorList>
    </citation>
    <scope>NUCLEOTIDE SEQUENCE [LARGE SCALE GENOMIC DNA]</scope>
</reference>
<name>U5D738_AMBTC</name>
<dbReference type="GO" id="GO:0005905">
    <property type="term" value="C:clathrin-coated pit"/>
    <property type="evidence" value="ECO:0000318"/>
    <property type="project" value="GO_Central"/>
</dbReference>
<organism evidence="2 3">
    <name type="scientific">Amborella trichopoda</name>
    <dbReference type="NCBI Taxonomy" id="13333"/>
    <lineage>
        <taxon>Eukaryota</taxon>
        <taxon>Viridiplantae</taxon>
        <taxon>Streptophyta</taxon>
        <taxon>Embryophyta</taxon>
        <taxon>Tracheophyta</taxon>
        <taxon>Spermatophyta</taxon>
        <taxon>Magnoliopsida</taxon>
        <taxon>Amborellales</taxon>
        <taxon>Amborellaceae</taxon>
        <taxon>Amborella</taxon>
    </lineage>
</organism>
<proteinExistence type="predicted"/>
<feature type="domain" description="AP180 N-terminal homology (ANTH)" evidence="1">
    <location>
        <begin position="3"/>
        <end position="129"/>
    </location>
</feature>
<dbReference type="Proteomes" id="UP000017836">
    <property type="component" value="Unassembled WGS sequence"/>
</dbReference>
<dbReference type="GO" id="GO:0072583">
    <property type="term" value="P:clathrin-dependent endocytosis"/>
    <property type="evidence" value="ECO:0000318"/>
    <property type="project" value="GO_Central"/>
</dbReference>
<dbReference type="GO" id="GO:0032050">
    <property type="term" value="F:clathrin heavy chain binding"/>
    <property type="evidence" value="ECO:0000318"/>
    <property type="project" value="GO_Central"/>
</dbReference>
<protein>
    <recommendedName>
        <fullName evidence="1">AP180 N-terminal homology (ANTH) domain-containing protein</fullName>
    </recommendedName>
</protein>
<dbReference type="GO" id="GO:0030136">
    <property type="term" value="C:clathrin-coated vesicle"/>
    <property type="evidence" value="ECO:0000318"/>
    <property type="project" value="GO_Central"/>
</dbReference>
<dbReference type="eggNOG" id="KOG0251">
    <property type="taxonomic scope" value="Eukaryota"/>
</dbReference>
<dbReference type="EMBL" id="KI392290">
    <property type="protein sequence ID" value="ERN18025.1"/>
    <property type="molecule type" value="Genomic_DNA"/>
</dbReference>
<accession>U5D738</accession>
<evidence type="ECO:0000313" key="3">
    <source>
        <dbReference type="Proteomes" id="UP000017836"/>
    </source>
</evidence>
<dbReference type="InterPro" id="IPR011417">
    <property type="entry name" value="ANTH_dom"/>
</dbReference>
<dbReference type="InterPro" id="IPR045192">
    <property type="entry name" value="AP180-like"/>
</dbReference>
<dbReference type="AlphaFoldDB" id="U5D738"/>
<dbReference type="Pfam" id="PF07651">
    <property type="entry name" value="ANTH"/>
    <property type="match status" value="1"/>
</dbReference>
<dbReference type="SUPFAM" id="SSF89009">
    <property type="entry name" value="GAT-like domain"/>
    <property type="match status" value="1"/>
</dbReference>
<dbReference type="GO" id="GO:0005545">
    <property type="term" value="F:1-phosphatidylinositol binding"/>
    <property type="evidence" value="ECO:0000318"/>
    <property type="project" value="GO_Central"/>
</dbReference>
<evidence type="ECO:0000313" key="2">
    <source>
        <dbReference type="EMBL" id="ERN18025.1"/>
    </source>
</evidence>
<keyword evidence="3" id="KW-1185">Reference proteome</keyword>
<dbReference type="PANTHER" id="PTHR22951">
    <property type="entry name" value="CLATHRIN ASSEMBLY PROTEIN"/>
    <property type="match status" value="1"/>
</dbReference>